<reference evidence="1" key="1">
    <citation type="journal article" date="2013" name="J. Plant Res.">
        <title>Effect of fungi and light on seed germination of three Opuntia species from semiarid lands of central Mexico.</title>
        <authorList>
            <person name="Delgado-Sanchez P."/>
            <person name="Jimenez-Bremont J.F."/>
            <person name="Guerrero-Gonzalez Mde L."/>
            <person name="Flores J."/>
        </authorList>
    </citation>
    <scope>NUCLEOTIDE SEQUENCE</scope>
    <source>
        <tissue evidence="1">Cladode</tissue>
    </source>
</reference>
<reference evidence="1" key="2">
    <citation type="submission" date="2020-07" db="EMBL/GenBank/DDBJ databases">
        <authorList>
            <person name="Vera ALvarez R."/>
            <person name="Arias-Moreno D.M."/>
            <person name="Jimenez-Jacinto V."/>
            <person name="Jimenez-Bremont J.F."/>
            <person name="Swaminathan K."/>
            <person name="Moose S.P."/>
            <person name="Guerrero-Gonzalez M.L."/>
            <person name="Marino-Ramirez L."/>
            <person name="Landsman D."/>
            <person name="Rodriguez-Kessler M."/>
            <person name="Delgado-Sanchez P."/>
        </authorList>
    </citation>
    <scope>NUCLEOTIDE SEQUENCE</scope>
    <source>
        <tissue evidence="1">Cladode</tissue>
    </source>
</reference>
<accession>A0A7C9E4X8</accession>
<protein>
    <submittedName>
        <fullName evidence="1">Uncharacterized protein</fullName>
    </submittedName>
</protein>
<dbReference type="AlphaFoldDB" id="A0A7C9E4X8"/>
<proteinExistence type="predicted"/>
<sequence>MQVQGIKASPELTILFFIRHCLWGIPLNVCFRRIVLGMASTACMHFPGYVAGDRQACKSSRVHLLKDSKRQLSTIPAIQSEAECKKAHMRGEKQGGKKYICTVQGNSAKLSCLQ</sequence>
<name>A0A7C9E4X8_OPUST</name>
<evidence type="ECO:0000313" key="1">
    <source>
        <dbReference type="EMBL" id="MBA4652469.1"/>
    </source>
</evidence>
<dbReference type="EMBL" id="GISG01174749">
    <property type="protein sequence ID" value="MBA4652469.1"/>
    <property type="molecule type" value="Transcribed_RNA"/>
</dbReference>
<organism evidence="1">
    <name type="scientific">Opuntia streptacantha</name>
    <name type="common">Prickly pear cactus</name>
    <name type="synonym">Opuntia cardona</name>
    <dbReference type="NCBI Taxonomy" id="393608"/>
    <lineage>
        <taxon>Eukaryota</taxon>
        <taxon>Viridiplantae</taxon>
        <taxon>Streptophyta</taxon>
        <taxon>Embryophyta</taxon>
        <taxon>Tracheophyta</taxon>
        <taxon>Spermatophyta</taxon>
        <taxon>Magnoliopsida</taxon>
        <taxon>eudicotyledons</taxon>
        <taxon>Gunneridae</taxon>
        <taxon>Pentapetalae</taxon>
        <taxon>Caryophyllales</taxon>
        <taxon>Cactineae</taxon>
        <taxon>Cactaceae</taxon>
        <taxon>Opuntioideae</taxon>
        <taxon>Opuntia</taxon>
    </lineage>
</organism>